<dbReference type="GeneID" id="93616729"/>
<sequence>MSIWNSTITQKPLVINIYLETTEPKLFYECHKIDSNRILIESWTLTLRLKRYEKGIFMNYKLSTNQTASKDEVSLDIPTPLGIIKLKTSYREYCPLDTKTLLPYIILDINRQQQQEERKRKNISPRPTSLSTNTTTVSLVSSRSSSTTASNSYNSSMPQSLRGNNFINLSERRVSNPVISPFKSPSLSASPQPELTYSQTLERFTGEKQELKLFQQHSSLHCTPKHPDAYPIQSKQSLSHFRDVQEKHNSFSLNTQGSQDHLVCHITPVSQPIHLEMPSPVPTNKHNPSKLFKRQSAGDDTYSYLRYTANASPKARENITHDDDDSLLFKMSELGEEISEVNQIMTKDYSFHLKKNRNSINRGQ</sequence>
<organism evidence="2 3">
    <name type="scientific">Rhizopus delemar (strain RA 99-880 / ATCC MYA-4621 / FGSC 9543 / NRRL 43880)</name>
    <name type="common">Mucormycosis agent</name>
    <name type="synonym">Rhizopus arrhizus var. delemar</name>
    <dbReference type="NCBI Taxonomy" id="246409"/>
    <lineage>
        <taxon>Eukaryota</taxon>
        <taxon>Fungi</taxon>
        <taxon>Fungi incertae sedis</taxon>
        <taxon>Mucoromycota</taxon>
        <taxon>Mucoromycotina</taxon>
        <taxon>Mucoromycetes</taxon>
        <taxon>Mucorales</taxon>
        <taxon>Mucorineae</taxon>
        <taxon>Rhizopodaceae</taxon>
        <taxon>Rhizopus</taxon>
    </lineage>
</organism>
<proteinExistence type="predicted"/>
<evidence type="ECO:0000313" key="3">
    <source>
        <dbReference type="Proteomes" id="UP000009138"/>
    </source>
</evidence>
<gene>
    <name evidence="2" type="ORF">RO3G_09763</name>
</gene>
<feature type="region of interest" description="Disordered" evidence="1">
    <location>
        <begin position="115"/>
        <end position="158"/>
    </location>
</feature>
<evidence type="ECO:0000256" key="1">
    <source>
        <dbReference type="SAM" id="MobiDB-lite"/>
    </source>
</evidence>
<dbReference type="OrthoDB" id="2245831at2759"/>
<evidence type="ECO:0000313" key="2">
    <source>
        <dbReference type="EMBL" id="EIE85053.1"/>
    </source>
</evidence>
<protein>
    <recommendedName>
        <fullName evidence="4">Autophagy-related protein 13</fullName>
    </recommendedName>
</protein>
<keyword evidence="3" id="KW-1185">Reference proteome</keyword>
<dbReference type="Proteomes" id="UP000009138">
    <property type="component" value="Unassembled WGS sequence"/>
</dbReference>
<dbReference type="InParanoid" id="I1C9C3"/>
<feature type="compositionally biased region" description="Low complexity" evidence="1">
    <location>
        <begin position="124"/>
        <end position="156"/>
    </location>
</feature>
<dbReference type="AlphaFoldDB" id="I1C9C3"/>
<accession>I1C9C3</accession>
<dbReference type="RefSeq" id="XP_067520449.1">
    <property type="nucleotide sequence ID" value="XM_067664348.1"/>
</dbReference>
<evidence type="ECO:0008006" key="4">
    <source>
        <dbReference type="Google" id="ProtNLM"/>
    </source>
</evidence>
<name>I1C9C3_RHIO9</name>
<reference evidence="2 3" key="1">
    <citation type="journal article" date="2009" name="PLoS Genet.">
        <title>Genomic analysis of the basal lineage fungus Rhizopus oryzae reveals a whole-genome duplication.</title>
        <authorList>
            <person name="Ma L.-J."/>
            <person name="Ibrahim A.S."/>
            <person name="Skory C."/>
            <person name="Grabherr M.G."/>
            <person name="Burger G."/>
            <person name="Butler M."/>
            <person name="Elias M."/>
            <person name="Idnurm A."/>
            <person name="Lang B.F."/>
            <person name="Sone T."/>
            <person name="Abe A."/>
            <person name="Calvo S.E."/>
            <person name="Corrochano L.M."/>
            <person name="Engels R."/>
            <person name="Fu J."/>
            <person name="Hansberg W."/>
            <person name="Kim J.-M."/>
            <person name="Kodira C.D."/>
            <person name="Koehrsen M.J."/>
            <person name="Liu B."/>
            <person name="Miranda-Saavedra D."/>
            <person name="O'Leary S."/>
            <person name="Ortiz-Castellanos L."/>
            <person name="Poulter R."/>
            <person name="Rodriguez-Romero J."/>
            <person name="Ruiz-Herrera J."/>
            <person name="Shen Y.-Q."/>
            <person name="Zeng Q."/>
            <person name="Galagan J."/>
            <person name="Birren B.W."/>
            <person name="Cuomo C.A."/>
            <person name="Wickes B.L."/>
        </authorList>
    </citation>
    <scope>NUCLEOTIDE SEQUENCE [LARGE SCALE GENOMIC DNA]</scope>
    <source>
        <strain evidence="3">RA 99-880 / ATCC MYA-4621 / FGSC 9543 / NRRL 43880</strain>
    </source>
</reference>
<dbReference type="OMA" id="IETNDYR"/>
<dbReference type="VEuPathDB" id="FungiDB:RO3G_09763"/>
<dbReference type="EMBL" id="CH476738">
    <property type="protein sequence ID" value="EIE85053.1"/>
    <property type="molecule type" value="Genomic_DNA"/>
</dbReference>